<proteinExistence type="predicted"/>
<dbReference type="Gene3D" id="3.40.50.300">
    <property type="entry name" value="P-loop containing nucleotide triphosphate hydrolases"/>
    <property type="match status" value="1"/>
</dbReference>
<dbReference type="InterPro" id="IPR027417">
    <property type="entry name" value="P-loop_NTPase"/>
</dbReference>
<gene>
    <name evidence="2" type="ORF">GCM10010412_098960</name>
</gene>
<evidence type="ECO:0000313" key="3">
    <source>
        <dbReference type="Proteomes" id="UP001501666"/>
    </source>
</evidence>
<feature type="region of interest" description="Disordered" evidence="1">
    <location>
        <begin position="504"/>
        <end position="525"/>
    </location>
</feature>
<accession>A0ABP6FTV5</accession>
<evidence type="ECO:0008006" key="4">
    <source>
        <dbReference type="Google" id="ProtNLM"/>
    </source>
</evidence>
<dbReference type="Proteomes" id="UP001501666">
    <property type="component" value="Unassembled WGS sequence"/>
</dbReference>
<dbReference type="Pfam" id="PF03237">
    <property type="entry name" value="Terminase_6N"/>
    <property type="match status" value="1"/>
</dbReference>
<evidence type="ECO:0000256" key="1">
    <source>
        <dbReference type="SAM" id="MobiDB-lite"/>
    </source>
</evidence>
<protein>
    <recommendedName>
        <fullName evidence="4">Terminase</fullName>
    </recommendedName>
</protein>
<evidence type="ECO:0000313" key="2">
    <source>
        <dbReference type="EMBL" id="GAA2701303.1"/>
    </source>
</evidence>
<dbReference type="RefSeq" id="WP_346157908.1">
    <property type="nucleotide sequence ID" value="NZ_BAAATE010000066.1"/>
</dbReference>
<reference evidence="3" key="1">
    <citation type="journal article" date="2019" name="Int. J. Syst. Evol. Microbiol.">
        <title>The Global Catalogue of Microorganisms (GCM) 10K type strain sequencing project: providing services to taxonomists for standard genome sequencing and annotation.</title>
        <authorList>
            <consortium name="The Broad Institute Genomics Platform"/>
            <consortium name="The Broad Institute Genome Sequencing Center for Infectious Disease"/>
            <person name="Wu L."/>
            <person name="Ma J."/>
        </authorList>
    </citation>
    <scope>NUCLEOTIDE SEQUENCE [LARGE SCALE GENOMIC DNA]</scope>
    <source>
        <strain evidence="3">JCM 6835</strain>
    </source>
</reference>
<name>A0ABP6FTV5_9ACTN</name>
<sequence length="525" mass="58162">MTRRDNFDELAHLDDVELYRQLAAAQRHTSRDLLTDPVTLARGLDATFVMRPHFKVIAQALAEVERGDYDRLLVVTPPQVGKSTCVAEWFPFWWLARHPRDKVAVTSYSDALALRRGKVIRGYIEEYGHEYDLALKPGSSAAQDWDLTSGGGVRSVSVGSGLTGFPVNLLLLDDPHKDRADAESPTSRQAVHDWYSSTALKRLQPDRNAVVGILTRWHVDDWAGRRLEEEGRLEEGGRWKVVHLPAIANPSKFGPDPLGRRDGDPLTHPKIRTRDRAALLAWWEDMKRTSIVRDWHALGQGDPQPYEGALVSEELLRLIRDPGGNVEPQKIAVAVDPSGGGRDTAGVVGGFLGDDNRVWITHDWSGVMSSAAWSTAACRLAYETDASVVFVETNYGGDMCELAIRTSWEALQRSEEIPKGKLPPLVKALRAKQGKLLRAEPVAQLMIQDRVRLRGLFTDLEREWATWMPTDPLSPGRIDASVILAYGLIPEANQGAVVHAPLAQRPSPNPASPGAASTYMRSITR</sequence>
<keyword evidence="3" id="KW-1185">Reference proteome</keyword>
<dbReference type="EMBL" id="BAAATE010000066">
    <property type="protein sequence ID" value="GAA2701303.1"/>
    <property type="molecule type" value="Genomic_DNA"/>
</dbReference>
<organism evidence="2 3">
    <name type="scientific">Nonomuraea recticatena</name>
    <dbReference type="NCBI Taxonomy" id="46178"/>
    <lineage>
        <taxon>Bacteria</taxon>
        <taxon>Bacillati</taxon>
        <taxon>Actinomycetota</taxon>
        <taxon>Actinomycetes</taxon>
        <taxon>Streptosporangiales</taxon>
        <taxon>Streptosporangiaceae</taxon>
        <taxon>Nonomuraea</taxon>
    </lineage>
</organism>
<comment type="caution">
    <text evidence="2">The sequence shown here is derived from an EMBL/GenBank/DDBJ whole genome shotgun (WGS) entry which is preliminary data.</text>
</comment>